<accession>A0A224XXZ7</accession>
<dbReference type="EMBL" id="GFTR01001568">
    <property type="protein sequence ID" value="JAW14858.1"/>
    <property type="molecule type" value="Transcribed_RNA"/>
</dbReference>
<keyword evidence="1" id="KW-0732">Signal</keyword>
<feature type="chain" id="PRO_5012849990" description="Secreted protein" evidence="1">
    <location>
        <begin position="19"/>
        <end position="100"/>
    </location>
</feature>
<protein>
    <recommendedName>
        <fullName evidence="3">Secreted protein</fullName>
    </recommendedName>
</protein>
<organism evidence="2">
    <name type="scientific">Panstrongylus lignarius</name>
    <dbReference type="NCBI Taxonomy" id="156445"/>
    <lineage>
        <taxon>Eukaryota</taxon>
        <taxon>Metazoa</taxon>
        <taxon>Ecdysozoa</taxon>
        <taxon>Arthropoda</taxon>
        <taxon>Hexapoda</taxon>
        <taxon>Insecta</taxon>
        <taxon>Pterygota</taxon>
        <taxon>Neoptera</taxon>
        <taxon>Paraneoptera</taxon>
        <taxon>Hemiptera</taxon>
        <taxon>Heteroptera</taxon>
        <taxon>Panheteroptera</taxon>
        <taxon>Cimicomorpha</taxon>
        <taxon>Reduviidae</taxon>
        <taxon>Triatominae</taxon>
        <taxon>Panstrongylus</taxon>
    </lineage>
</organism>
<dbReference type="AlphaFoldDB" id="A0A224XXZ7"/>
<proteinExistence type="predicted"/>
<reference evidence="2" key="1">
    <citation type="journal article" date="2018" name="PLoS Negl. Trop. Dis.">
        <title>An insight into the salivary gland and fat body transcriptome of Panstrongylus lignarius (Hemiptera: Heteroptera), the main vector of Chagas disease in Peru.</title>
        <authorList>
            <person name="Nevoa J.C."/>
            <person name="Mendes M.T."/>
            <person name="da Silva M.V."/>
            <person name="Soares S.C."/>
            <person name="Oliveira C.J.F."/>
            <person name="Ribeiro J.M.C."/>
        </authorList>
    </citation>
    <scope>NUCLEOTIDE SEQUENCE</scope>
</reference>
<evidence type="ECO:0000256" key="1">
    <source>
        <dbReference type="SAM" id="SignalP"/>
    </source>
</evidence>
<name>A0A224XXZ7_9HEMI</name>
<sequence length="100" mass="11099">MSLLLVLNLSNVVETAFGNTELIFDLDIVRRRSSVPRRSSVLSMIAFSVGVEVVGICVSCLISGAGSVFRLTLSATAFLRKSFEHRRKYKSVFKSLLIHH</sequence>
<evidence type="ECO:0008006" key="3">
    <source>
        <dbReference type="Google" id="ProtNLM"/>
    </source>
</evidence>
<feature type="signal peptide" evidence="1">
    <location>
        <begin position="1"/>
        <end position="18"/>
    </location>
</feature>
<evidence type="ECO:0000313" key="2">
    <source>
        <dbReference type="EMBL" id="JAW14858.1"/>
    </source>
</evidence>